<sequence length="182" mass="20324">MAAFIYPLWNASPVLRTALRVRTVRVMAIDSEQDAHTRHVGTAWRTQSDGNAGAVKAARPHGRSKRAFDLSHQTLAAWPETRRGSAETSGRAADAWRSRARRPDRNAGREPKGASFRLLFLAIAVQQLHHRQCRKRKNMEREIISTGRNKPDLKLRAIVHRQQKDMPRTGGGSASARPPSAP</sequence>
<feature type="region of interest" description="Disordered" evidence="1">
    <location>
        <begin position="79"/>
        <end position="111"/>
    </location>
</feature>
<dbReference type="AlphaFoldDB" id="A0A2T2XVE3"/>
<evidence type="ECO:0000313" key="2">
    <source>
        <dbReference type="EMBL" id="PSR44236.1"/>
    </source>
</evidence>
<feature type="region of interest" description="Disordered" evidence="1">
    <location>
        <begin position="161"/>
        <end position="182"/>
    </location>
</feature>
<reference evidence="2 3" key="1">
    <citation type="submission" date="2018-03" db="EMBL/GenBank/DDBJ databases">
        <title>First report of an OXA-48+CTX-M-M-producing Kluyvera ascorbata clone recovered from patients admitted in a University Hospital in Madrid, Spain.</title>
        <authorList>
            <person name="Hernandez-Garcia M."/>
            <person name="Leon-Sampedro R."/>
            <person name="Perez-Viso B."/>
            <person name="Morosini M.I."/>
            <person name="Lopez-Fresnena N."/>
            <person name="Coque T.M."/>
            <person name="Bonten M."/>
            <person name="Malhotra-Kumar S."/>
            <person name="Ruiz-Garbajosa P."/>
            <person name="Canton R."/>
        </authorList>
    </citation>
    <scope>NUCLEOTIDE SEQUENCE [LARGE SCALE GENOMIC DNA]</scope>
    <source>
        <strain evidence="2 3">KA2</strain>
    </source>
</reference>
<feature type="compositionally biased region" description="Basic and acidic residues" evidence="1">
    <location>
        <begin position="94"/>
        <end position="111"/>
    </location>
</feature>
<dbReference type="Proteomes" id="UP000240892">
    <property type="component" value="Unassembled WGS sequence"/>
</dbReference>
<keyword evidence="3" id="KW-1185">Reference proteome</keyword>
<evidence type="ECO:0000313" key="3">
    <source>
        <dbReference type="Proteomes" id="UP000240892"/>
    </source>
</evidence>
<evidence type="ECO:0000256" key="1">
    <source>
        <dbReference type="SAM" id="MobiDB-lite"/>
    </source>
</evidence>
<protein>
    <submittedName>
        <fullName evidence="2">Uncharacterized protein</fullName>
    </submittedName>
</protein>
<comment type="caution">
    <text evidence="2">The sequence shown here is derived from an EMBL/GenBank/DDBJ whole genome shotgun (WGS) entry which is preliminary data.</text>
</comment>
<gene>
    <name evidence="2" type="ORF">C8256_24385</name>
</gene>
<dbReference type="EMBL" id="PYHO01000040">
    <property type="protein sequence ID" value="PSR44236.1"/>
    <property type="molecule type" value="Genomic_DNA"/>
</dbReference>
<organism evidence="2 3">
    <name type="scientific">Kluyvera genomosp. 2</name>
    <dbReference type="NCBI Taxonomy" id="2774054"/>
    <lineage>
        <taxon>Bacteria</taxon>
        <taxon>Pseudomonadati</taxon>
        <taxon>Pseudomonadota</taxon>
        <taxon>Gammaproteobacteria</taxon>
        <taxon>Enterobacterales</taxon>
        <taxon>Enterobacteriaceae</taxon>
        <taxon>Kluyvera</taxon>
    </lineage>
</organism>
<proteinExistence type="predicted"/>
<accession>A0A2T2XVE3</accession>
<name>A0A2T2XVE3_9ENTR</name>